<evidence type="ECO:0000256" key="1">
    <source>
        <dbReference type="ARBA" id="ARBA00004141"/>
    </source>
</evidence>
<feature type="transmembrane region" description="Helical" evidence="10">
    <location>
        <begin position="194"/>
        <end position="214"/>
    </location>
</feature>
<evidence type="ECO:0000256" key="8">
    <source>
        <dbReference type="ARBA" id="ARBA00023136"/>
    </source>
</evidence>
<keyword evidence="2 10" id="KW-0444">Lipid biosynthesis</keyword>
<gene>
    <name evidence="12" type="ORF">BU23DRAFT_548240</name>
</gene>
<evidence type="ECO:0000313" key="12">
    <source>
        <dbReference type="EMBL" id="KAF1980032.1"/>
    </source>
</evidence>
<comment type="similarity">
    <text evidence="10">Belongs to the ELO family.</text>
</comment>
<dbReference type="OrthoDB" id="10259681at2759"/>
<evidence type="ECO:0000256" key="6">
    <source>
        <dbReference type="ARBA" id="ARBA00022989"/>
    </source>
</evidence>
<evidence type="ECO:0000256" key="11">
    <source>
        <dbReference type="SAM" id="MobiDB-lite"/>
    </source>
</evidence>
<evidence type="ECO:0000256" key="4">
    <source>
        <dbReference type="ARBA" id="ARBA00022692"/>
    </source>
</evidence>
<dbReference type="GO" id="GO:0034625">
    <property type="term" value="P:fatty acid elongation, monounsaturated fatty acid"/>
    <property type="evidence" value="ECO:0007669"/>
    <property type="project" value="TreeGrafter"/>
</dbReference>
<keyword evidence="8 10" id="KW-0472">Membrane</keyword>
<reference evidence="12" key="1">
    <citation type="journal article" date="2020" name="Stud. Mycol.">
        <title>101 Dothideomycetes genomes: a test case for predicting lifestyles and emergence of pathogens.</title>
        <authorList>
            <person name="Haridas S."/>
            <person name="Albert R."/>
            <person name="Binder M."/>
            <person name="Bloem J."/>
            <person name="Labutti K."/>
            <person name="Salamov A."/>
            <person name="Andreopoulos B."/>
            <person name="Baker S."/>
            <person name="Barry K."/>
            <person name="Bills G."/>
            <person name="Bluhm B."/>
            <person name="Cannon C."/>
            <person name="Castanera R."/>
            <person name="Culley D."/>
            <person name="Daum C."/>
            <person name="Ezra D."/>
            <person name="Gonzalez J."/>
            <person name="Henrissat B."/>
            <person name="Kuo A."/>
            <person name="Liang C."/>
            <person name="Lipzen A."/>
            <person name="Lutzoni F."/>
            <person name="Magnuson J."/>
            <person name="Mondo S."/>
            <person name="Nolan M."/>
            <person name="Ohm R."/>
            <person name="Pangilinan J."/>
            <person name="Park H.-J."/>
            <person name="Ramirez L."/>
            <person name="Alfaro M."/>
            <person name="Sun H."/>
            <person name="Tritt A."/>
            <person name="Yoshinaga Y."/>
            <person name="Zwiers L.-H."/>
            <person name="Turgeon B."/>
            <person name="Goodwin S."/>
            <person name="Spatafora J."/>
            <person name="Crous P."/>
            <person name="Grigoriev I."/>
        </authorList>
    </citation>
    <scope>NUCLEOTIDE SEQUENCE</scope>
    <source>
        <strain evidence="12">CBS 107.79</strain>
    </source>
</reference>
<evidence type="ECO:0000256" key="10">
    <source>
        <dbReference type="RuleBase" id="RU361115"/>
    </source>
</evidence>
<dbReference type="EC" id="2.3.1.-" evidence="10"/>
<keyword evidence="7 10" id="KW-0443">Lipid metabolism</keyword>
<dbReference type="PANTHER" id="PTHR11157:SF169">
    <property type="entry name" value="ELONGATION OF FATTY ACIDS PROTEIN"/>
    <property type="match status" value="1"/>
</dbReference>
<dbReference type="EMBL" id="ML976656">
    <property type="protein sequence ID" value="KAF1980032.1"/>
    <property type="molecule type" value="Genomic_DNA"/>
</dbReference>
<dbReference type="AlphaFoldDB" id="A0A6A5VWA1"/>
<feature type="compositionally biased region" description="Polar residues" evidence="11">
    <location>
        <begin position="452"/>
        <end position="465"/>
    </location>
</feature>
<feature type="compositionally biased region" description="Basic and acidic residues" evidence="11">
    <location>
        <begin position="546"/>
        <end position="586"/>
    </location>
</feature>
<dbReference type="Proteomes" id="UP000800036">
    <property type="component" value="Unassembled WGS sequence"/>
</dbReference>
<dbReference type="GO" id="GO:0042761">
    <property type="term" value="P:very long-chain fatty acid biosynthetic process"/>
    <property type="evidence" value="ECO:0007669"/>
    <property type="project" value="TreeGrafter"/>
</dbReference>
<dbReference type="PANTHER" id="PTHR11157">
    <property type="entry name" value="FATTY ACID ACYL TRANSFERASE-RELATED"/>
    <property type="match status" value="1"/>
</dbReference>
<feature type="region of interest" description="Disordered" evidence="11">
    <location>
        <begin position="490"/>
        <end position="595"/>
    </location>
</feature>
<evidence type="ECO:0000256" key="2">
    <source>
        <dbReference type="ARBA" id="ARBA00022516"/>
    </source>
</evidence>
<comment type="subcellular location">
    <subcellularLocation>
        <location evidence="1">Membrane</location>
        <topology evidence="1">Multi-pass membrane protein</topology>
    </subcellularLocation>
</comment>
<evidence type="ECO:0000256" key="7">
    <source>
        <dbReference type="ARBA" id="ARBA00023098"/>
    </source>
</evidence>
<name>A0A6A5VWA1_9PLEO</name>
<keyword evidence="9 10" id="KW-0275">Fatty acid biosynthesis</keyword>
<evidence type="ECO:0000256" key="5">
    <source>
        <dbReference type="ARBA" id="ARBA00022832"/>
    </source>
</evidence>
<evidence type="ECO:0000256" key="3">
    <source>
        <dbReference type="ARBA" id="ARBA00022679"/>
    </source>
</evidence>
<dbReference type="Pfam" id="PF01151">
    <property type="entry name" value="ELO"/>
    <property type="match status" value="1"/>
</dbReference>
<feature type="transmembrane region" description="Helical" evidence="10">
    <location>
        <begin position="99"/>
        <end position="119"/>
    </location>
</feature>
<evidence type="ECO:0000313" key="13">
    <source>
        <dbReference type="Proteomes" id="UP000800036"/>
    </source>
</evidence>
<dbReference type="GO" id="GO:0005789">
    <property type="term" value="C:endoplasmic reticulum membrane"/>
    <property type="evidence" value="ECO:0007669"/>
    <property type="project" value="TreeGrafter"/>
</dbReference>
<feature type="transmembrane region" description="Helical" evidence="10">
    <location>
        <begin position="60"/>
        <end position="79"/>
    </location>
</feature>
<comment type="catalytic activity">
    <reaction evidence="10">
        <text>an acyl-CoA + malonyl-CoA + H(+) = a 3-oxoacyl-CoA + CO2 + CoA</text>
        <dbReference type="Rhea" id="RHEA:50252"/>
        <dbReference type="ChEBI" id="CHEBI:15378"/>
        <dbReference type="ChEBI" id="CHEBI:16526"/>
        <dbReference type="ChEBI" id="CHEBI:57287"/>
        <dbReference type="ChEBI" id="CHEBI:57384"/>
        <dbReference type="ChEBI" id="CHEBI:58342"/>
        <dbReference type="ChEBI" id="CHEBI:90726"/>
    </reaction>
    <physiologicalReaction direction="left-to-right" evidence="10">
        <dbReference type="Rhea" id="RHEA:50253"/>
    </physiologicalReaction>
</comment>
<feature type="transmembrane region" description="Helical" evidence="10">
    <location>
        <begin position="255"/>
        <end position="274"/>
    </location>
</feature>
<keyword evidence="4 10" id="KW-0812">Transmembrane</keyword>
<organism evidence="12 13">
    <name type="scientific">Bimuria novae-zelandiae CBS 107.79</name>
    <dbReference type="NCBI Taxonomy" id="1447943"/>
    <lineage>
        <taxon>Eukaryota</taxon>
        <taxon>Fungi</taxon>
        <taxon>Dikarya</taxon>
        <taxon>Ascomycota</taxon>
        <taxon>Pezizomycotina</taxon>
        <taxon>Dothideomycetes</taxon>
        <taxon>Pleosporomycetidae</taxon>
        <taxon>Pleosporales</taxon>
        <taxon>Massarineae</taxon>
        <taxon>Didymosphaeriaceae</taxon>
        <taxon>Bimuria</taxon>
    </lineage>
</organism>
<dbReference type="GO" id="GO:0034626">
    <property type="term" value="P:fatty acid elongation, polyunsaturated fatty acid"/>
    <property type="evidence" value="ECO:0007669"/>
    <property type="project" value="TreeGrafter"/>
</dbReference>
<sequence>MSGAGPSLYPGESPKWAVFKFPPDAAPPAIPPPVADAPFTSFRNPFPIPAHIYNGVLEPIVPLTIATVYATSIALLNAYNRKHGNKPWRISKTRAFHVFVIFHNVFLAVYSAVTCWAMIRSLKHAVPHYSKPNAVVGTVDALCKIHGPRGLGDAVFYNPEAHQWQSKNAKIQLDPNGLPQSDDLGRVWNEGLAFWGWIFYLSKFYEVLDTVIIIMKGKRSSTLQTYHHAGAMLSMWSGIRYMSPPIWMFALVNSGIHAMMYTYYTVTALGFRVPQGIKRTLTTMQITQFIVGATFAAAHLFVSYTVPVSVAYQVADKVLPNVNASSIASAASSVTSTALPAATGAGLAFLKKWIYRAAGDEGLAENVFAPGAASSPQAHVGANQHAQHPIHHPIHHPTHTQMKTVYRTQYEHVPCIDTSGQAFAIYLNLIYLAPLTILFMRFFVKSYVRRSSPNTKHRSTQQAIAKSTRDAIHGVDREIESLGKSAEDGVDAFVNGRGRPASNGNAEKKTEGKQSVNGNAEKRNGNGNLSPENKRFVDSLNMKVSQELERMGEGDEGSRERARRLAREAVKGERGASRYEEDKDQSKILGRPNAE</sequence>
<keyword evidence="13" id="KW-1185">Reference proteome</keyword>
<feature type="transmembrane region" description="Helical" evidence="10">
    <location>
        <begin position="423"/>
        <end position="444"/>
    </location>
</feature>
<feature type="region of interest" description="Disordered" evidence="11">
    <location>
        <begin position="452"/>
        <end position="472"/>
    </location>
</feature>
<dbReference type="InterPro" id="IPR002076">
    <property type="entry name" value="ELO_fam"/>
</dbReference>
<keyword evidence="3 10" id="KW-0808">Transferase</keyword>
<evidence type="ECO:0000256" key="9">
    <source>
        <dbReference type="ARBA" id="ARBA00023160"/>
    </source>
</evidence>
<dbReference type="GO" id="GO:0019367">
    <property type="term" value="P:fatty acid elongation, saturated fatty acid"/>
    <property type="evidence" value="ECO:0007669"/>
    <property type="project" value="TreeGrafter"/>
</dbReference>
<keyword evidence="5 10" id="KW-0276">Fatty acid metabolism</keyword>
<proteinExistence type="inferred from homology"/>
<keyword evidence="6 10" id="KW-1133">Transmembrane helix</keyword>
<protein>
    <recommendedName>
        <fullName evidence="10">Elongation of fatty acids protein</fullName>
        <ecNumber evidence="10">2.3.1.-</ecNumber>
    </recommendedName>
</protein>
<dbReference type="GO" id="GO:0030148">
    <property type="term" value="P:sphingolipid biosynthetic process"/>
    <property type="evidence" value="ECO:0007669"/>
    <property type="project" value="TreeGrafter"/>
</dbReference>
<dbReference type="GO" id="GO:0009922">
    <property type="term" value="F:fatty acid elongase activity"/>
    <property type="evidence" value="ECO:0007669"/>
    <property type="project" value="InterPro"/>
</dbReference>
<feature type="transmembrane region" description="Helical" evidence="10">
    <location>
        <begin position="286"/>
        <end position="306"/>
    </location>
</feature>
<accession>A0A6A5VWA1</accession>